<keyword evidence="4" id="KW-0813">Transport</keyword>
<evidence type="ECO:0000256" key="5">
    <source>
        <dbReference type="ARBA" id="ARBA00022475"/>
    </source>
</evidence>
<evidence type="ECO:0000256" key="6">
    <source>
        <dbReference type="ARBA" id="ARBA00022519"/>
    </source>
</evidence>
<evidence type="ECO:0000256" key="2">
    <source>
        <dbReference type="ARBA" id="ARBA00007942"/>
    </source>
</evidence>
<feature type="transmembrane region" description="Helical" evidence="12">
    <location>
        <begin position="235"/>
        <end position="254"/>
    </location>
</feature>
<feature type="transmembrane region" description="Helical" evidence="12">
    <location>
        <begin position="87"/>
        <end position="106"/>
    </location>
</feature>
<dbReference type="PANTHER" id="PTHR32196:SF71">
    <property type="entry name" value="AUTOINDUCER 2 IMPORT SYSTEM PERMEASE PROTEIN LSRD"/>
    <property type="match status" value="1"/>
</dbReference>
<evidence type="ECO:0000256" key="8">
    <source>
        <dbReference type="ARBA" id="ARBA00022989"/>
    </source>
</evidence>
<organism evidence="13 14">
    <name type="scientific">Pseudomonas schmalbachii</name>
    <dbReference type="NCBI Taxonomy" id="2816993"/>
    <lineage>
        <taxon>Bacteria</taxon>
        <taxon>Pseudomonadati</taxon>
        <taxon>Pseudomonadota</taxon>
        <taxon>Gammaproteobacteria</taxon>
        <taxon>Pseudomonadales</taxon>
        <taxon>Pseudomonadaceae</taxon>
        <taxon>Pseudomonas</taxon>
    </lineage>
</organism>
<protein>
    <recommendedName>
        <fullName evidence="11">Autoinducer 2 import system permease protein LsrD</fullName>
    </recommendedName>
</protein>
<comment type="caution">
    <text evidence="13">The sequence shown here is derived from an EMBL/GenBank/DDBJ whole genome shotgun (WGS) entry which is preliminary data.</text>
</comment>
<comment type="subunit">
    <text evidence="3">The complex is composed of two ATP-binding proteins (LsrA), two transmembrane proteins (LsrC and LsrD) and a solute-binding protein (LsrB).</text>
</comment>
<evidence type="ECO:0000313" key="14">
    <source>
        <dbReference type="Proteomes" id="UP000669060"/>
    </source>
</evidence>
<keyword evidence="5" id="KW-1003">Cell membrane</keyword>
<sequence length="343" mass="35141">MTTLTQAGTASRGNALRRFNHLVFVKIGVLPLILVAACLFFATQSSEFLSGDNIQNVARQSVYLVIVALAQMVALVVGGLDLSVGSAMALASVVGATVMAAVFAAFPDAPGLAIAAGMGAGCLSGIAVGALNGFGISQFRVPPFMMTLGTSSIVFGLTLFITGGTPVYGMPGDFGEVFGFGSLLGIPVPVLFALVLIVALYLVMNWTRFGRHIYATGGNARAAELSGIRTARVQFACYLMVGVITAIAGLLLTARLDTGEANLGADMPLQSIAACVIAGVSLSGGQGRVGAVVLGALFINLVQNGMNLIGIGAYTQTIVLGVLLILAVMADRIRQRVILAGNN</sequence>
<keyword evidence="8 12" id="KW-1133">Transmembrane helix</keyword>
<evidence type="ECO:0000256" key="3">
    <source>
        <dbReference type="ARBA" id="ARBA00011262"/>
    </source>
</evidence>
<feature type="transmembrane region" description="Helical" evidence="12">
    <location>
        <begin position="21"/>
        <end position="42"/>
    </location>
</feature>
<feature type="transmembrane region" description="Helical" evidence="12">
    <location>
        <begin position="308"/>
        <end position="329"/>
    </location>
</feature>
<keyword evidence="7 12" id="KW-0812">Transmembrane</keyword>
<evidence type="ECO:0000256" key="11">
    <source>
        <dbReference type="ARBA" id="ARBA00039381"/>
    </source>
</evidence>
<dbReference type="Pfam" id="PF02653">
    <property type="entry name" value="BPD_transp_2"/>
    <property type="match status" value="1"/>
</dbReference>
<name>A0ABS3TTD4_9PSED</name>
<evidence type="ECO:0000256" key="10">
    <source>
        <dbReference type="ARBA" id="ARBA00025439"/>
    </source>
</evidence>
<dbReference type="EMBL" id="JAELYA010000006">
    <property type="protein sequence ID" value="MBO3276939.1"/>
    <property type="molecule type" value="Genomic_DNA"/>
</dbReference>
<keyword evidence="9 12" id="KW-0472">Membrane</keyword>
<feature type="transmembrane region" description="Helical" evidence="12">
    <location>
        <begin position="180"/>
        <end position="203"/>
    </location>
</feature>
<comment type="function">
    <text evidence="10">Part of the ABC transporter complex LsrABCD involved in autoinducer 2 (AI-2) import. Probably responsible for the translocation of the substrate across the membrane.</text>
</comment>
<feature type="transmembrane region" description="Helical" evidence="12">
    <location>
        <begin position="112"/>
        <end position="134"/>
    </location>
</feature>
<dbReference type="InterPro" id="IPR001851">
    <property type="entry name" value="ABC_transp_permease"/>
</dbReference>
<evidence type="ECO:0000256" key="4">
    <source>
        <dbReference type="ARBA" id="ARBA00022448"/>
    </source>
</evidence>
<dbReference type="Proteomes" id="UP000669060">
    <property type="component" value="Unassembled WGS sequence"/>
</dbReference>
<comment type="subcellular location">
    <subcellularLocation>
        <location evidence="1">Cell inner membrane</location>
        <topology evidence="1">Multi-pass membrane protein</topology>
    </subcellularLocation>
</comment>
<proteinExistence type="inferred from homology"/>
<evidence type="ECO:0000313" key="13">
    <source>
        <dbReference type="EMBL" id="MBO3276939.1"/>
    </source>
</evidence>
<keyword evidence="6" id="KW-0997">Cell inner membrane</keyword>
<accession>A0ABS3TTD4</accession>
<feature type="transmembrane region" description="Helical" evidence="12">
    <location>
        <begin position="146"/>
        <end position="168"/>
    </location>
</feature>
<feature type="transmembrane region" description="Helical" evidence="12">
    <location>
        <begin position="62"/>
        <end position="80"/>
    </location>
</feature>
<keyword evidence="14" id="KW-1185">Reference proteome</keyword>
<dbReference type="RefSeq" id="WP_208315149.1">
    <property type="nucleotide sequence ID" value="NZ_JAELYA010000006.1"/>
</dbReference>
<evidence type="ECO:0000256" key="9">
    <source>
        <dbReference type="ARBA" id="ARBA00023136"/>
    </source>
</evidence>
<evidence type="ECO:0000256" key="7">
    <source>
        <dbReference type="ARBA" id="ARBA00022692"/>
    </source>
</evidence>
<evidence type="ECO:0000256" key="12">
    <source>
        <dbReference type="SAM" id="Phobius"/>
    </source>
</evidence>
<reference evidence="13 14" key="1">
    <citation type="submission" date="2020-12" db="EMBL/GenBank/DDBJ databases">
        <title>Pseudomonas schmalbachii sp. nov. isolated from millipede gut.</title>
        <authorList>
            <person name="Shelomi M."/>
        </authorList>
    </citation>
    <scope>NUCLEOTIDE SEQUENCE [LARGE SCALE GENOMIC DNA]</scope>
    <source>
        <strain evidence="13 14">Milli4</strain>
    </source>
</reference>
<evidence type="ECO:0000256" key="1">
    <source>
        <dbReference type="ARBA" id="ARBA00004429"/>
    </source>
</evidence>
<gene>
    <name evidence="13" type="ORF">JFY56_17070</name>
</gene>
<comment type="similarity">
    <text evidence="2">Belongs to the binding-protein-dependent transport system permease family. AraH/RbsC subfamily.</text>
</comment>
<dbReference type="PANTHER" id="PTHR32196">
    <property type="entry name" value="ABC TRANSPORTER PERMEASE PROTEIN YPHD-RELATED-RELATED"/>
    <property type="match status" value="1"/>
</dbReference>
<dbReference type="CDD" id="cd06579">
    <property type="entry name" value="TM_PBP1_transp_AraH_like"/>
    <property type="match status" value="1"/>
</dbReference>